<dbReference type="EMBL" id="JACKXE010000001">
    <property type="protein sequence ID" value="MBB6628045.1"/>
    <property type="molecule type" value="Genomic_DNA"/>
</dbReference>
<accession>A0A7X0RH42</accession>
<keyword evidence="3" id="KW-0804">Transcription</keyword>
<keyword evidence="1" id="KW-0805">Transcription regulation</keyword>
<organism evidence="6 7">
    <name type="scientific">Nocardioides luti</name>
    <dbReference type="NCBI Taxonomy" id="2761101"/>
    <lineage>
        <taxon>Bacteria</taxon>
        <taxon>Bacillati</taxon>
        <taxon>Actinomycetota</taxon>
        <taxon>Actinomycetes</taxon>
        <taxon>Propionibacteriales</taxon>
        <taxon>Nocardioidaceae</taxon>
        <taxon>Nocardioides</taxon>
    </lineage>
</organism>
<dbReference type="Gene3D" id="1.10.10.10">
    <property type="entry name" value="Winged helix-like DNA-binding domain superfamily/Winged helix DNA-binding domain"/>
    <property type="match status" value="1"/>
</dbReference>
<evidence type="ECO:0000313" key="7">
    <source>
        <dbReference type="Proteomes" id="UP000523955"/>
    </source>
</evidence>
<feature type="domain" description="HTH luxR-type" evidence="5">
    <location>
        <begin position="286"/>
        <end position="351"/>
    </location>
</feature>
<keyword evidence="2" id="KW-0238">DNA-binding</keyword>
<gene>
    <name evidence="6" type="ORF">H5V45_12020</name>
</gene>
<dbReference type="InterPro" id="IPR016032">
    <property type="entry name" value="Sig_transdc_resp-reg_C-effctor"/>
</dbReference>
<dbReference type="GO" id="GO:0006355">
    <property type="term" value="P:regulation of DNA-templated transcription"/>
    <property type="evidence" value="ECO:0007669"/>
    <property type="project" value="InterPro"/>
</dbReference>
<dbReference type="InterPro" id="IPR000792">
    <property type="entry name" value="Tscrpt_reg_LuxR_C"/>
</dbReference>
<evidence type="ECO:0000313" key="6">
    <source>
        <dbReference type="EMBL" id="MBB6628045.1"/>
    </source>
</evidence>
<dbReference type="RefSeq" id="WP_185253137.1">
    <property type="nucleotide sequence ID" value="NZ_JACKXE010000001.1"/>
</dbReference>
<comment type="caution">
    <text evidence="6">The sequence shown here is derived from an EMBL/GenBank/DDBJ whole genome shotgun (WGS) entry which is preliminary data.</text>
</comment>
<protein>
    <recommendedName>
        <fullName evidence="5">HTH luxR-type domain-containing protein</fullName>
    </recommendedName>
</protein>
<dbReference type="Proteomes" id="UP000523955">
    <property type="component" value="Unassembled WGS sequence"/>
</dbReference>
<dbReference type="AlphaFoldDB" id="A0A7X0RH42"/>
<dbReference type="SMART" id="SM00421">
    <property type="entry name" value="HTH_LUXR"/>
    <property type="match status" value="1"/>
</dbReference>
<evidence type="ECO:0000259" key="5">
    <source>
        <dbReference type="PROSITE" id="PS50043"/>
    </source>
</evidence>
<dbReference type="GO" id="GO:0003677">
    <property type="term" value="F:DNA binding"/>
    <property type="evidence" value="ECO:0007669"/>
    <property type="project" value="UniProtKB-KW"/>
</dbReference>
<dbReference type="PROSITE" id="PS50043">
    <property type="entry name" value="HTH_LUXR_2"/>
    <property type="match status" value="1"/>
</dbReference>
<dbReference type="InterPro" id="IPR036388">
    <property type="entry name" value="WH-like_DNA-bd_sf"/>
</dbReference>
<proteinExistence type="predicted"/>
<dbReference type="SUPFAM" id="SSF46894">
    <property type="entry name" value="C-terminal effector domain of the bipartite response regulators"/>
    <property type="match status" value="1"/>
</dbReference>
<dbReference type="PRINTS" id="PR00038">
    <property type="entry name" value="HTHLUXR"/>
</dbReference>
<keyword evidence="7" id="KW-1185">Reference proteome</keyword>
<dbReference type="PANTHER" id="PTHR44688:SF16">
    <property type="entry name" value="DNA-BINDING TRANSCRIPTIONAL ACTIVATOR DEVR_DOSR"/>
    <property type="match status" value="1"/>
</dbReference>
<sequence length="351" mass="37162">MRGPESEPSAAPGTRTRGPAHTAPLTVVRAHHPPTTHPALLRAWEQARAGEVNAALGDLDSLRVLAVLEPDSADTAMLLAVGLDCRLARGDVGEALVLGEELEVHLAADGLRGALAHHARGELATALHEPEPAAGHFATAGVLLADASGRLPDDLAPWRVGAALAALRLGRRSEATRLAREQLDLATTPYAVALALRTVATTGTGTEQLALLRRARDTLAGIRAGRLAAQVDTDLAGLLVLQGRATEALVLLRAAEAYAGRQDLWPLTARVRRLLERLGEQPRPVQSEALATLTVSERRVARLAALGRTNRQVAEELEVSVKAVEWHLSHVYRKLGIRSRSGLAGSLGVPD</sequence>
<reference evidence="6 7" key="1">
    <citation type="submission" date="2020-08" db="EMBL/GenBank/DDBJ databases">
        <authorList>
            <person name="Seo M.-J."/>
        </authorList>
    </citation>
    <scope>NUCLEOTIDE SEQUENCE [LARGE SCALE GENOMIC DNA]</scope>
    <source>
        <strain evidence="6 7">KIGAM211</strain>
    </source>
</reference>
<dbReference type="Pfam" id="PF00196">
    <property type="entry name" value="GerE"/>
    <property type="match status" value="1"/>
</dbReference>
<evidence type="ECO:0000256" key="3">
    <source>
        <dbReference type="ARBA" id="ARBA00023163"/>
    </source>
</evidence>
<dbReference type="PANTHER" id="PTHR44688">
    <property type="entry name" value="DNA-BINDING TRANSCRIPTIONAL ACTIVATOR DEVR_DOSR"/>
    <property type="match status" value="1"/>
</dbReference>
<evidence type="ECO:0000256" key="4">
    <source>
        <dbReference type="SAM" id="MobiDB-lite"/>
    </source>
</evidence>
<dbReference type="CDD" id="cd06170">
    <property type="entry name" value="LuxR_C_like"/>
    <property type="match status" value="1"/>
</dbReference>
<feature type="region of interest" description="Disordered" evidence="4">
    <location>
        <begin position="1"/>
        <end position="21"/>
    </location>
</feature>
<name>A0A7X0RH42_9ACTN</name>
<evidence type="ECO:0000256" key="1">
    <source>
        <dbReference type="ARBA" id="ARBA00023015"/>
    </source>
</evidence>
<evidence type="ECO:0000256" key="2">
    <source>
        <dbReference type="ARBA" id="ARBA00023125"/>
    </source>
</evidence>